<keyword evidence="10" id="KW-1133">Transmembrane helix</keyword>
<evidence type="ECO:0000256" key="8">
    <source>
        <dbReference type="ARBA" id="ARBA00022840"/>
    </source>
</evidence>
<dbReference type="PANTHER" id="PTHR45627">
    <property type="entry name" value="ADENYLATE CYCLASE TYPE 1"/>
    <property type="match status" value="1"/>
</dbReference>
<comment type="subcellular location">
    <subcellularLocation>
        <location evidence="3">Membrane</location>
        <topology evidence="3">Multi-pass membrane protein</topology>
    </subcellularLocation>
</comment>
<proteinExistence type="evidence at transcript level"/>
<evidence type="ECO:0000256" key="3">
    <source>
        <dbReference type="ARBA" id="ARBA00004141"/>
    </source>
</evidence>
<dbReference type="GO" id="GO:0005886">
    <property type="term" value="C:plasma membrane"/>
    <property type="evidence" value="ECO:0007669"/>
    <property type="project" value="TreeGrafter"/>
</dbReference>
<accession>F1LE83</accession>
<reference evidence="14" key="1">
    <citation type="journal article" date="2011" name="Genome Res.">
        <title>Deep small RNA sequencing from the nematode Ascaris reveals conservation, functional diversification, and novel developmental profiles.</title>
        <authorList>
            <person name="Wang J."/>
            <person name="Czech B."/>
            <person name="Crunk A."/>
            <person name="Wallace A."/>
            <person name="Mitreva M."/>
            <person name="Hannon G.J."/>
            <person name="Davis R.E."/>
        </authorList>
    </citation>
    <scope>NUCLEOTIDE SEQUENCE</scope>
</reference>
<evidence type="ECO:0000259" key="13">
    <source>
        <dbReference type="Pfam" id="PF00211"/>
    </source>
</evidence>
<dbReference type="GO" id="GO:0006171">
    <property type="term" value="P:cAMP biosynthetic process"/>
    <property type="evidence" value="ECO:0007669"/>
    <property type="project" value="TreeGrafter"/>
</dbReference>
<evidence type="ECO:0000256" key="6">
    <source>
        <dbReference type="ARBA" id="ARBA00022723"/>
    </source>
</evidence>
<dbReference type="Pfam" id="PF00211">
    <property type="entry name" value="Guanylate_cyc"/>
    <property type="match status" value="1"/>
</dbReference>
<dbReference type="GO" id="GO:0004383">
    <property type="term" value="F:guanylate cyclase activity"/>
    <property type="evidence" value="ECO:0007669"/>
    <property type="project" value="UniProtKB-EC"/>
</dbReference>
<evidence type="ECO:0000256" key="7">
    <source>
        <dbReference type="ARBA" id="ARBA00022741"/>
    </source>
</evidence>
<dbReference type="InterPro" id="IPR001054">
    <property type="entry name" value="A/G_cyclase"/>
</dbReference>
<keyword evidence="9" id="KW-0460">Magnesium</keyword>
<organism evidence="14">
    <name type="scientific">Ascaris suum</name>
    <name type="common">Pig roundworm</name>
    <name type="synonym">Ascaris lumbricoides</name>
    <dbReference type="NCBI Taxonomy" id="6253"/>
    <lineage>
        <taxon>Eukaryota</taxon>
        <taxon>Metazoa</taxon>
        <taxon>Ecdysozoa</taxon>
        <taxon>Nematoda</taxon>
        <taxon>Chromadorea</taxon>
        <taxon>Rhabditida</taxon>
        <taxon>Spirurina</taxon>
        <taxon>Ascaridomorpha</taxon>
        <taxon>Ascaridoidea</taxon>
        <taxon>Ascarididae</taxon>
        <taxon>Ascaris</taxon>
    </lineage>
</organism>
<dbReference type="Gene3D" id="3.30.70.1230">
    <property type="entry name" value="Nucleotide cyclase"/>
    <property type="match status" value="1"/>
</dbReference>
<evidence type="ECO:0000256" key="5">
    <source>
        <dbReference type="ARBA" id="ARBA00022692"/>
    </source>
</evidence>
<feature type="domain" description="Guanylate cyclase" evidence="13">
    <location>
        <begin position="59"/>
        <end position="123"/>
    </location>
</feature>
<protein>
    <recommendedName>
        <fullName evidence="4">adenylate cyclase</fullName>
        <ecNumber evidence="4">4.6.1.1</ecNumber>
    </recommendedName>
</protein>
<evidence type="ECO:0000256" key="9">
    <source>
        <dbReference type="ARBA" id="ARBA00022842"/>
    </source>
</evidence>
<dbReference type="GO" id="GO:0035556">
    <property type="term" value="P:intracellular signal transduction"/>
    <property type="evidence" value="ECO:0007669"/>
    <property type="project" value="InterPro"/>
</dbReference>
<dbReference type="GO" id="GO:0007189">
    <property type="term" value="P:adenylate cyclase-activating G protein-coupled receptor signaling pathway"/>
    <property type="evidence" value="ECO:0007669"/>
    <property type="project" value="TreeGrafter"/>
</dbReference>
<dbReference type="GO" id="GO:0007193">
    <property type="term" value="P:adenylate cyclase-inhibiting G protein-coupled receptor signaling pathway"/>
    <property type="evidence" value="ECO:0007669"/>
    <property type="project" value="TreeGrafter"/>
</dbReference>
<dbReference type="PANTHER" id="PTHR45627:SF12">
    <property type="entry name" value="ADENYLATE CYCLASE TYPE 2"/>
    <property type="match status" value="1"/>
</dbReference>
<evidence type="ECO:0000256" key="1">
    <source>
        <dbReference type="ARBA" id="ARBA00001436"/>
    </source>
</evidence>
<dbReference type="EC" id="4.6.1.1" evidence="4"/>
<dbReference type="GO" id="GO:0004016">
    <property type="term" value="F:adenylate cyclase activity"/>
    <property type="evidence" value="ECO:0007669"/>
    <property type="project" value="UniProtKB-EC"/>
</dbReference>
<keyword evidence="11" id="KW-0472">Membrane</keyword>
<keyword evidence="8" id="KW-0067">ATP-binding</keyword>
<evidence type="ECO:0000256" key="2">
    <source>
        <dbReference type="ARBA" id="ARBA00001593"/>
    </source>
</evidence>
<dbReference type="AlphaFoldDB" id="F1LE83"/>
<comment type="catalytic activity">
    <reaction evidence="1">
        <text>GTP = 3',5'-cyclic GMP + diphosphate</text>
        <dbReference type="Rhea" id="RHEA:13665"/>
        <dbReference type="ChEBI" id="CHEBI:33019"/>
        <dbReference type="ChEBI" id="CHEBI:37565"/>
        <dbReference type="ChEBI" id="CHEBI:57746"/>
        <dbReference type="EC" id="4.6.1.2"/>
    </reaction>
</comment>
<dbReference type="InterPro" id="IPR029787">
    <property type="entry name" value="Nucleotide_cyclase"/>
</dbReference>
<keyword evidence="5" id="KW-0812">Transmembrane</keyword>
<dbReference type="GO" id="GO:0046872">
    <property type="term" value="F:metal ion binding"/>
    <property type="evidence" value="ECO:0007669"/>
    <property type="project" value="UniProtKB-KW"/>
</dbReference>
<keyword evidence="7" id="KW-0547">Nucleotide-binding</keyword>
<name>F1LE83_ASCSU</name>
<sequence>MRNAMWKQCKISISSLLKISYLHVSLQNFSILRDLSMNSMRKDMKMYVCYVCEHSKFFKDFWGQWDTSRKLECLQLLNEIICEFDKLLSKPKFSSIEKIKTVASTYIWPLRVSTNKNHLTIVISSMREIGVRRRKQITLHIVMRQLWLNLRPQCVRFSISSTPIHSRISNSALV</sequence>
<keyword evidence="6" id="KW-0479">Metal-binding</keyword>
<keyword evidence="12" id="KW-0456">Lyase</keyword>
<evidence type="ECO:0000256" key="4">
    <source>
        <dbReference type="ARBA" id="ARBA00012201"/>
    </source>
</evidence>
<evidence type="ECO:0000313" key="14">
    <source>
        <dbReference type="EMBL" id="ADY48437.1"/>
    </source>
</evidence>
<dbReference type="GO" id="GO:0005524">
    <property type="term" value="F:ATP binding"/>
    <property type="evidence" value="ECO:0007669"/>
    <property type="project" value="UniProtKB-KW"/>
</dbReference>
<evidence type="ECO:0000256" key="11">
    <source>
        <dbReference type="ARBA" id="ARBA00023136"/>
    </source>
</evidence>
<dbReference type="EMBL" id="JI180221">
    <property type="protein sequence ID" value="ADY48437.1"/>
    <property type="molecule type" value="mRNA"/>
</dbReference>
<comment type="catalytic activity">
    <reaction evidence="2">
        <text>ATP = 3',5'-cyclic AMP + diphosphate</text>
        <dbReference type="Rhea" id="RHEA:15389"/>
        <dbReference type="ChEBI" id="CHEBI:30616"/>
        <dbReference type="ChEBI" id="CHEBI:33019"/>
        <dbReference type="ChEBI" id="CHEBI:58165"/>
        <dbReference type="EC" id="4.6.1.1"/>
    </reaction>
</comment>
<evidence type="ECO:0000256" key="10">
    <source>
        <dbReference type="ARBA" id="ARBA00022989"/>
    </source>
</evidence>
<evidence type="ECO:0000256" key="12">
    <source>
        <dbReference type="ARBA" id="ARBA00023239"/>
    </source>
</evidence>